<dbReference type="EMBL" id="BMTP01000020">
    <property type="protein sequence ID" value="GGU62711.1"/>
    <property type="molecule type" value="Genomic_DNA"/>
</dbReference>
<dbReference type="RefSeq" id="WP_189554366.1">
    <property type="nucleotide sequence ID" value="NZ_BMTP01000020.1"/>
</dbReference>
<evidence type="ECO:0000313" key="3">
    <source>
        <dbReference type="Proteomes" id="UP000636661"/>
    </source>
</evidence>
<keyword evidence="3" id="KW-1185">Reference proteome</keyword>
<comment type="caution">
    <text evidence="2">The sequence shown here is derived from an EMBL/GenBank/DDBJ whole genome shotgun (WGS) entry which is preliminary data.</text>
</comment>
<dbReference type="Proteomes" id="UP000636661">
    <property type="component" value="Unassembled WGS sequence"/>
</dbReference>
<feature type="region of interest" description="Disordered" evidence="1">
    <location>
        <begin position="94"/>
        <end position="116"/>
    </location>
</feature>
<evidence type="ECO:0000256" key="1">
    <source>
        <dbReference type="SAM" id="MobiDB-lite"/>
    </source>
</evidence>
<name>A0A918I2P9_9ACTN</name>
<feature type="compositionally biased region" description="Basic and acidic residues" evidence="1">
    <location>
        <begin position="94"/>
        <end position="110"/>
    </location>
</feature>
<reference evidence="2" key="2">
    <citation type="submission" date="2020-09" db="EMBL/GenBank/DDBJ databases">
        <authorList>
            <person name="Sun Q."/>
            <person name="Ohkuma M."/>
        </authorList>
    </citation>
    <scope>NUCLEOTIDE SEQUENCE</scope>
    <source>
        <strain evidence="2">JCM 4391</strain>
    </source>
</reference>
<sequence>MNVARVQTESGSRIEPPLDPDWDEHTKLLWKAAVVALDAGLQVTVTDGGYSEWHKGAWHAVPGRYCIRVGTSSNAAYSFREAWCFLTGVSVGARRREGHGPDNYEAKPETRGNSST</sequence>
<accession>A0A918I2P9</accession>
<dbReference type="AlphaFoldDB" id="A0A918I2P9"/>
<protein>
    <submittedName>
        <fullName evidence="2">Uncharacterized protein</fullName>
    </submittedName>
</protein>
<evidence type="ECO:0000313" key="2">
    <source>
        <dbReference type="EMBL" id="GGU62711.1"/>
    </source>
</evidence>
<gene>
    <name evidence="2" type="ORF">GCM10010274_59410</name>
</gene>
<proteinExistence type="predicted"/>
<organism evidence="2 3">
    <name type="scientific">Streptomyces lavendofoliae</name>
    <dbReference type="NCBI Taxonomy" id="67314"/>
    <lineage>
        <taxon>Bacteria</taxon>
        <taxon>Bacillati</taxon>
        <taxon>Actinomycetota</taxon>
        <taxon>Actinomycetes</taxon>
        <taxon>Kitasatosporales</taxon>
        <taxon>Streptomycetaceae</taxon>
        <taxon>Streptomyces</taxon>
    </lineage>
</organism>
<reference evidence="2" key="1">
    <citation type="journal article" date="2014" name="Int. J. Syst. Evol. Microbiol.">
        <title>Complete genome sequence of Corynebacterium casei LMG S-19264T (=DSM 44701T), isolated from a smear-ripened cheese.</title>
        <authorList>
            <consortium name="US DOE Joint Genome Institute (JGI-PGF)"/>
            <person name="Walter F."/>
            <person name="Albersmeier A."/>
            <person name="Kalinowski J."/>
            <person name="Ruckert C."/>
        </authorList>
    </citation>
    <scope>NUCLEOTIDE SEQUENCE</scope>
    <source>
        <strain evidence="2">JCM 4391</strain>
    </source>
</reference>